<comment type="caution">
    <text evidence="2">The sequence shown here is derived from an EMBL/GenBank/DDBJ whole genome shotgun (WGS) entry which is preliminary data.</text>
</comment>
<accession>A0ABW1A7G7</accession>
<reference evidence="3" key="1">
    <citation type="journal article" date="2019" name="Int. J. Syst. Evol. Microbiol.">
        <title>The Global Catalogue of Microorganisms (GCM) 10K type strain sequencing project: providing services to taxonomists for standard genome sequencing and annotation.</title>
        <authorList>
            <consortium name="The Broad Institute Genomics Platform"/>
            <consortium name="The Broad Institute Genome Sequencing Center for Infectious Disease"/>
            <person name="Wu L."/>
            <person name="Ma J."/>
        </authorList>
    </citation>
    <scope>NUCLEOTIDE SEQUENCE [LARGE SCALE GENOMIC DNA]</scope>
    <source>
        <strain evidence="3">KCTC 42087</strain>
    </source>
</reference>
<dbReference type="Proteomes" id="UP001596074">
    <property type="component" value="Unassembled WGS sequence"/>
</dbReference>
<keyword evidence="3" id="KW-1185">Reference proteome</keyword>
<evidence type="ECO:0000313" key="2">
    <source>
        <dbReference type="EMBL" id="MFC5749075.1"/>
    </source>
</evidence>
<evidence type="ECO:0000256" key="1">
    <source>
        <dbReference type="SAM" id="MobiDB-lite"/>
    </source>
</evidence>
<sequence length="77" mass="8733">KAVGYRAGERFPFNSMFKAYACAAVLRKARDTDATRPPAPRDDQHRVTGGGAWRAGRAWSVRGRWPGGVWRWERSRS</sequence>
<dbReference type="EMBL" id="JBHSON010000039">
    <property type="protein sequence ID" value="MFC5749075.1"/>
    <property type="molecule type" value="Genomic_DNA"/>
</dbReference>
<evidence type="ECO:0008006" key="4">
    <source>
        <dbReference type="Google" id="ProtNLM"/>
    </source>
</evidence>
<organism evidence="2 3">
    <name type="scientific">Actinomadura rugatobispora</name>
    <dbReference type="NCBI Taxonomy" id="1994"/>
    <lineage>
        <taxon>Bacteria</taxon>
        <taxon>Bacillati</taxon>
        <taxon>Actinomycetota</taxon>
        <taxon>Actinomycetes</taxon>
        <taxon>Streptosporangiales</taxon>
        <taxon>Thermomonosporaceae</taxon>
        <taxon>Actinomadura</taxon>
    </lineage>
</organism>
<evidence type="ECO:0000313" key="3">
    <source>
        <dbReference type="Proteomes" id="UP001596074"/>
    </source>
</evidence>
<feature type="non-terminal residue" evidence="2">
    <location>
        <position position="1"/>
    </location>
</feature>
<proteinExistence type="predicted"/>
<feature type="region of interest" description="Disordered" evidence="1">
    <location>
        <begin position="30"/>
        <end position="50"/>
    </location>
</feature>
<name>A0ABW1A7G7_9ACTN</name>
<gene>
    <name evidence="2" type="ORF">ACFPZN_25950</name>
</gene>
<feature type="compositionally biased region" description="Basic and acidic residues" evidence="1">
    <location>
        <begin position="30"/>
        <end position="46"/>
    </location>
</feature>
<protein>
    <recommendedName>
        <fullName evidence="4">Penicillin-binding protein transpeptidase domain-containing protein</fullName>
    </recommendedName>
</protein>